<comment type="catalytic activity">
    <reaction evidence="1">
        <text>a 4-O-methyl-thymidine in DNA + L-cysteinyl-[protein] = a thymidine in DNA + S-methyl-L-cysteinyl-[protein]</text>
        <dbReference type="Rhea" id="RHEA:53428"/>
        <dbReference type="Rhea" id="RHEA-COMP:10131"/>
        <dbReference type="Rhea" id="RHEA-COMP:10132"/>
        <dbReference type="Rhea" id="RHEA-COMP:13555"/>
        <dbReference type="Rhea" id="RHEA-COMP:13556"/>
        <dbReference type="ChEBI" id="CHEBI:29950"/>
        <dbReference type="ChEBI" id="CHEBI:82612"/>
        <dbReference type="ChEBI" id="CHEBI:137386"/>
        <dbReference type="ChEBI" id="CHEBI:137387"/>
        <dbReference type="EC" id="2.1.1.63"/>
    </reaction>
</comment>
<dbReference type="InterPro" id="IPR018060">
    <property type="entry name" value="HTH_AraC"/>
</dbReference>
<dbReference type="Pfam" id="PF01035">
    <property type="entry name" value="DNA_binding_1"/>
    <property type="match status" value="1"/>
</dbReference>
<dbReference type="NCBIfam" id="TIGR00589">
    <property type="entry name" value="ogt"/>
    <property type="match status" value="1"/>
</dbReference>
<accession>A0A5M4B383</accession>
<keyword evidence="6" id="KW-0804">Transcription</keyword>
<keyword evidence="3 10" id="KW-0808">Transferase</keyword>
<dbReference type="OrthoDB" id="9802228at2"/>
<dbReference type="GO" id="GO:0006281">
    <property type="term" value="P:DNA repair"/>
    <property type="evidence" value="ECO:0007669"/>
    <property type="project" value="UniProtKB-KW"/>
</dbReference>
<evidence type="ECO:0000256" key="8">
    <source>
        <dbReference type="ARBA" id="ARBA00049348"/>
    </source>
</evidence>
<dbReference type="PANTHER" id="PTHR10815">
    <property type="entry name" value="METHYLATED-DNA--PROTEIN-CYSTEINE METHYLTRANSFERASE"/>
    <property type="match status" value="1"/>
</dbReference>
<dbReference type="GO" id="GO:0032259">
    <property type="term" value="P:methylation"/>
    <property type="evidence" value="ECO:0007669"/>
    <property type="project" value="UniProtKB-KW"/>
</dbReference>
<evidence type="ECO:0000256" key="2">
    <source>
        <dbReference type="ARBA" id="ARBA00022603"/>
    </source>
</evidence>
<dbReference type="InterPro" id="IPR001497">
    <property type="entry name" value="MethylDNA_cys_MeTrfase_AS"/>
</dbReference>
<protein>
    <submittedName>
        <fullName evidence="10">Methylated-DNA--protein-cysteine methyltransferase</fullName>
    </submittedName>
</protein>
<dbReference type="InterPro" id="IPR036631">
    <property type="entry name" value="MGMT_N_sf"/>
</dbReference>
<dbReference type="Gene3D" id="1.10.10.60">
    <property type="entry name" value="Homeodomain-like"/>
    <property type="match status" value="1"/>
</dbReference>
<dbReference type="EMBL" id="BLAX01000001">
    <property type="protein sequence ID" value="GET34273.1"/>
    <property type="molecule type" value="Genomic_DNA"/>
</dbReference>
<dbReference type="Gene3D" id="3.30.160.70">
    <property type="entry name" value="Methylated DNA-protein cysteine methyltransferase domain"/>
    <property type="match status" value="1"/>
</dbReference>
<evidence type="ECO:0000256" key="5">
    <source>
        <dbReference type="ARBA" id="ARBA00023015"/>
    </source>
</evidence>
<name>A0A5M4B383_9BACT</name>
<evidence type="ECO:0000256" key="1">
    <source>
        <dbReference type="ARBA" id="ARBA00001286"/>
    </source>
</evidence>
<dbReference type="InterPro" id="IPR008332">
    <property type="entry name" value="MethylG_MeTrfase_N"/>
</dbReference>
<dbReference type="Pfam" id="PF12833">
    <property type="entry name" value="HTH_18"/>
    <property type="match status" value="1"/>
</dbReference>
<dbReference type="SUPFAM" id="SSF53155">
    <property type="entry name" value="Methylated DNA-protein cysteine methyltransferase domain"/>
    <property type="match status" value="1"/>
</dbReference>
<sequence length="282" mass="31352">MDTYEIIARALGYIRDNASLQPSLDDVATSVNMSPYHFQRLFTEWAGISPKKFLQYLTLKYAKGCLKENRSLFETAHQTGLSGTGRLHDLFVKLEGMTPGEYKNGGENLTIYFSVQSSPYGKFVVASTDRGICNLFFINEKDAAAALLREEWPSAKLVEKEKMIHLNVAAFFKHEKTDAPIALRLKGTPFQLKVWQALLQIPEGALTSYGVIATHLDAPSAQRAVGTAIGKNPVGYLIPCHRVIKSMGETGGYRWNPARKRAMIGREAAQTNQDSESQTTLF</sequence>
<dbReference type="InterPro" id="IPR009057">
    <property type="entry name" value="Homeodomain-like_sf"/>
</dbReference>
<dbReference type="SUPFAM" id="SSF46689">
    <property type="entry name" value="Homeodomain-like"/>
    <property type="match status" value="1"/>
</dbReference>
<dbReference type="Proteomes" id="UP000391834">
    <property type="component" value="Unassembled WGS sequence"/>
</dbReference>
<dbReference type="AlphaFoldDB" id="A0A5M4B383"/>
<dbReference type="PANTHER" id="PTHR10815:SF13">
    <property type="entry name" value="METHYLATED-DNA--PROTEIN-CYSTEINE METHYLTRANSFERASE"/>
    <property type="match status" value="1"/>
</dbReference>
<feature type="domain" description="HTH araC/xylS-type" evidence="9">
    <location>
        <begin position="8"/>
        <end position="105"/>
    </location>
</feature>
<gene>
    <name evidence="10" type="primary">ada</name>
    <name evidence="10" type="ORF">PbJCM13498_31360</name>
</gene>
<keyword evidence="7" id="KW-0234">DNA repair</keyword>
<evidence type="ECO:0000256" key="4">
    <source>
        <dbReference type="ARBA" id="ARBA00022763"/>
    </source>
</evidence>
<dbReference type="PROSITE" id="PS00374">
    <property type="entry name" value="MGMT"/>
    <property type="match status" value="1"/>
</dbReference>
<evidence type="ECO:0000256" key="3">
    <source>
        <dbReference type="ARBA" id="ARBA00022679"/>
    </source>
</evidence>
<comment type="caution">
    <text evidence="10">The sequence shown here is derived from an EMBL/GenBank/DDBJ whole genome shotgun (WGS) entry which is preliminary data.</text>
</comment>
<keyword evidence="2 10" id="KW-0489">Methyltransferase</keyword>
<dbReference type="InterPro" id="IPR036217">
    <property type="entry name" value="MethylDNA_cys_MeTrfase_DNAb"/>
</dbReference>
<proteinExistence type="predicted"/>
<evidence type="ECO:0000313" key="10">
    <source>
        <dbReference type="EMBL" id="GET34273.1"/>
    </source>
</evidence>
<keyword evidence="4" id="KW-0227">DNA damage</keyword>
<comment type="catalytic activity">
    <reaction evidence="8">
        <text>a 6-O-methyl-2'-deoxyguanosine in DNA + L-cysteinyl-[protein] = S-methyl-L-cysteinyl-[protein] + a 2'-deoxyguanosine in DNA</text>
        <dbReference type="Rhea" id="RHEA:24000"/>
        <dbReference type="Rhea" id="RHEA-COMP:10131"/>
        <dbReference type="Rhea" id="RHEA-COMP:10132"/>
        <dbReference type="Rhea" id="RHEA-COMP:11367"/>
        <dbReference type="Rhea" id="RHEA-COMP:11368"/>
        <dbReference type="ChEBI" id="CHEBI:29950"/>
        <dbReference type="ChEBI" id="CHEBI:82612"/>
        <dbReference type="ChEBI" id="CHEBI:85445"/>
        <dbReference type="ChEBI" id="CHEBI:85448"/>
        <dbReference type="EC" id="2.1.1.63"/>
    </reaction>
</comment>
<dbReference type="SUPFAM" id="SSF46767">
    <property type="entry name" value="Methylated DNA-protein cysteine methyltransferase, C-terminal domain"/>
    <property type="match status" value="1"/>
</dbReference>
<dbReference type="Pfam" id="PF02870">
    <property type="entry name" value="Methyltransf_1N"/>
    <property type="match status" value="1"/>
</dbReference>
<dbReference type="GO" id="GO:0043565">
    <property type="term" value="F:sequence-specific DNA binding"/>
    <property type="evidence" value="ECO:0007669"/>
    <property type="project" value="InterPro"/>
</dbReference>
<organism evidence="10 11">
    <name type="scientific">Prolixibacter bellariivorans</name>
    <dbReference type="NCBI Taxonomy" id="314319"/>
    <lineage>
        <taxon>Bacteria</taxon>
        <taxon>Pseudomonadati</taxon>
        <taxon>Bacteroidota</taxon>
        <taxon>Bacteroidia</taxon>
        <taxon>Marinilabiliales</taxon>
        <taxon>Prolixibacteraceae</taxon>
        <taxon>Prolixibacter</taxon>
    </lineage>
</organism>
<evidence type="ECO:0000256" key="6">
    <source>
        <dbReference type="ARBA" id="ARBA00023163"/>
    </source>
</evidence>
<evidence type="ECO:0000313" key="11">
    <source>
        <dbReference type="Proteomes" id="UP000391834"/>
    </source>
</evidence>
<dbReference type="Gene3D" id="1.10.10.10">
    <property type="entry name" value="Winged helix-like DNA-binding domain superfamily/Winged helix DNA-binding domain"/>
    <property type="match status" value="1"/>
</dbReference>
<dbReference type="SMART" id="SM00342">
    <property type="entry name" value="HTH_ARAC"/>
    <property type="match status" value="1"/>
</dbReference>
<evidence type="ECO:0000259" key="9">
    <source>
        <dbReference type="PROSITE" id="PS01124"/>
    </source>
</evidence>
<dbReference type="GO" id="GO:0003908">
    <property type="term" value="F:methylated-DNA-[protein]-cysteine S-methyltransferase activity"/>
    <property type="evidence" value="ECO:0007669"/>
    <property type="project" value="UniProtKB-EC"/>
</dbReference>
<dbReference type="GO" id="GO:0003700">
    <property type="term" value="F:DNA-binding transcription factor activity"/>
    <property type="evidence" value="ECO:0007669"/>
    <property type="project" value="InterPro"/>
</dbReference>
<keyword evidence="11" id="KW-1185">Reference proteome</keyword>
<keyword evidence="5" id="KW-0805">Transcription regulation</keyword>
<dbReference type="CDD" id="cd06445">
    <property type="entry name" value="ATase"/>
    <property type="match status" value="1"/>
</dbReference>
<dbReference type="PROSITE" id="PS01124">
    <property type="entry name" value="HTH_ARAC_FAMILY_2"/>
    <property type="match status" value="1"/>
</dbReference>
<dbReference type="InterPro" id="IPR036388">
    <property type="entry name" value="WH-like_DNA-bd_sf"/>
</dbReference>
<dbReference type="InterPro" id="IPR014048">
    <property type="entry name" value="MethylDNA_cys_MeTrfase_DNA-bd"/>
</dbReference>
<evidence type="ECO:0000256" key="7">
    <source>
        <dbReference type="ARBA" id="ARBA00023204"/>
    </source>
</evidence>
<dbReference type="RefSeq" id="WP_025865320.1">
    <property type="nucleotide sequence ID" value="NZ_BLAX01000001.1"/>
</dbReference>
<reference evidence="10 11" key="1">
    <citation type="submission" date="2019-10" db="EMBL/GenBank/DDBJ databases">
        <title>Prolixibacter strains distinguished by the presence of nitrate reductase genes were adept at nitrate-dependent anaerobic corrosion of metallic iron and carbon steel.</title>
        <authorList>
            <person name="Iino T."/>
            <person name="Shono N."/>
            <person name="Ito K."/>
            <person name="Nakamura R."/>
            <person name="Sueoka K."/>
            <person name="Harayama S."/>
            <person name="Ohkuma M."/>
        </authorList>
    </citation>
    <scope>NUCLEOTIDE SEQUENCE [LARGE SCALE GENOMIC DNA]</scope>
    <source>
        <strain evidence="10 11">JCM 13498</strain>
    </source>
</reference>